<dbReference type="PANTHER" id="PTHR21600">
    <property type="entry name" value="MITOCHONDRIAL RNA PSEUDOURIDINE SYNTHASE"/>
    <property type="match status" value="1"/>
</dbReference>
<name>A0A437RIG1_9BURK</name>
<comment type="caution">
    <text evidence="2">The sequence shown here is derived from an EMBL/GenBank/DDBJ whole genome shotgun (WGS) entry which is preliminary data.</text>
</comment>
<evidence type="ECO:0000259" key="1">
    <source>
        <dbReference type="Pfam" id="PF00849"/>
    </source>
</evidence>
<keyword evidence="3" id="KW-1185">Reference proteome</keyword>
<dbReference type="AlphaFoldDB" id="A0A437RIG1"/>
<dbReference type="EMBL" id="SACR01000003">
    <property type="protein sequence ID" value="RVU46519.1"/>
    <property type="molecule type" value="Genomic_DNA"/>
</dbReference>
<dbReference type="SUPFAM" id="SSF55120">
    <property type="entry name" value="Pseudouridine synthase"/>
    <property type="match status" value="1"/>
</dbReference>
<reference evidence="2 3" key="1">
    <citation type="submission" date="2019-01" db="EMBL/GenBank/DDBJ databases">
        <authorList>
            <person name="Chen W.-M."/>
        </authorList>
    </citation>
    <scope>NUCLEOTIDE SEQUENCE [LARGE SCALE GENOMIC DNA]</scope>
    <source>
        <strain evidence="2 3">KYPY4</strain>
    </source>
</reference>
<proteinExistence type="predicted"/>
<dbReference type="GO" id="GO:0140098">
    <property type="term" value="F:catalytic activity, acting on RNA"/>
    <property type="evidence" value="ECO:0007669"/>
    <property type="project" value="UniProtKB-ARBA"/>
</dbReference>
<dbReference type="InterPro" id="IPR050188">
    <property type="entry name" value="RluA_PseudoU_synthase"/>
</dbReference>
<accession>A0A437RIG1</accession>
<dbReference type="GO" id="GO:0000455">
    <property type="term" value="P:enzyme-directed rRNA pseudouridine synthesis"/>
    <property type="evidence" value="ECO:0007669"/>
    <property type="project" value="TreeGrafter"/>
</dbReference>
<protein>
    <submittedName>
        <fullName evidence="2">Pseudouridine synthase</fullName>
    </submittedName>
</protein>
<evidence type="ECO:0000313" key="2">
    <source>
        <dbReference type="EMBL" id="RVU46519.1"/>
    </source>
</evidence>
<dbReference type="PANTHER" id="PTHR21600:SF84">
    <property type="entry name" value="PSEUDOURIDINE SYNTHASE RSUA_RLUA-LIKE DOMAIN-CONTAINING PROTEIN"/>
    <property type="match status" value="1"/>
</dbReference>
<gene>
    <name evidence="2" type="ORF">EOE66_11920</name>
</gene>
<dbReference type="Proteomes" id="UP000285575">
    <property type="component" value="Unassembled WGS sequence"/>
</dbReference>
<dbReference type="InterPro" id="IPR006145">
    <property type="entry name" value="PsdUridine_synth_RsuA/RluA"/>
</dbReference>
<feature type="domain" description="Pseudouridine synthase RsuA/RluA-like" evidence="1">
    <location>
        <begin position="106"/>
        <end position="256"/>
    </location>
</feature>
<dbReference type="GO" id="GO:0003723">
    <property type="term" value="F:RNA binding"/>
    <property type="evidence" value="ECO:0007669"/>
    <property type="project" value="InterPro"/>
</dbReference>
<evidence type="ECO:0000313" key="3">
    <source>
        <dbReference type="Proteomes" id="UP000285575"/>
    </source>
</evidence>
<dbReference type="RefSeq" id="WP_128228879.1">
    <property type="nucleotide sequence ID" value="NZ_SACR01000003.1"/>
</dbReference>
<dbReference type="Pfam" id="PF00849">
    <property type="entry name" value="PseudoU_synth_2"/>
    <property type="match status" value="1"/>
</dbReference>
<dbReference type="OrthoDB" id="9785808at2"/>
<dbReference type="InterPro" id="IPR020103">
    <property type="entry name" value="PsdUridine_synth_cat_dom_sf"/>
</dbReference>
<organism evidence="2 3">
    <name type="scientific">Rubrivivax rivuli</name>
    <dbReference type="NCBI Taxonomy" id="1862385"/>
    <lineage>
        <taxon>Bacteria</taxon>
        <taxon>Pseudomonadati</taxon>
        <taxon>Pseudomonadota</taxon>
        <taxon>Betaproteobacteria</taxon>
        <taxon>Burkholderiales</taxon>
        <taxon>Sphaerotilaceae</taxon>
        <taxon>Rubrivivax</taxon>
    </lineage>
</organism>
<dbReference type="GO" id="GO:0009982">
    <property type="term" value="F:pseudouridine synthase activity"/>
    <property type="evidence" value="ECO:0007669"/>
    <property type="project" value="InterPro"/>
</dbReference>
<sequence>MTRPRPTWVPPAREGLSASRVAVAAPPGGGTWPSLAAFLDHRLPPGRPWAERLARGDVLDAQGRACPMDAPCPPAHSVLWYWRSLPTHQPEPRVPGEVVVLHQDEHLVAVDKPHFLPVTPGGRHLFETVLVRLKHQLGIETLVPMHRLDLETAGVLLFMVQPATRAAFQALFRERRVHKVYEAVAPWRSDVELPITMRSRLQEREGRAFMQMETVPGEPNAITTVELIARLGPEFAHYRLHPQTGAKHQLRAHLNALGLPICGDRIYPHLWPEPPADAPPDFSQPLQLLAREIGFTCPVTGQVRSYRSRQTLAMVAAAPSPA</sequence>
<dbReference type="Gene3D" id="3.30.2350.10">
    <property type="entry name" value="Pseudouridine synthase"/>
    <property type="match status" value="1"/>
</dbReference>